<dbReference type="InterPro" id="IPR018755">
    <property type="entry name" value="Phage_Mu_Gp48"/>
</dbReference>
<name>A0ABV5AKJ6_9BACL</name>
<dbReference type="Proteomes" id="UP001579974">
    <property type="component" value="Unassembled WGS sequence"/>
</dbReference>
<dbReference type="Pfam" id="PF10076">
    <property type="entry name" value="Phage_Mu_Gp48"/>
    <property type="match status" value="1"/>
</dbReference>
<protein>
    <submittedName>
        <fullName evidence="1">DUF2313 domain-containing protein</fullName>
    </submittedName>
</protein>
<evidence type="ECO:0000313" key="2">
    <source>
        <dbReference type="Proteomes" id="UP001579974"/>
    </source>
</evidence>
<evidence type="ECO:0000313" key="1">
    <source>
        <dbReference type="EMBL" id="MFB5192802.1"/>
    </source>
</evidence>
<reference evidence="1 2" key="1">
    <citation type="journal article" date="2024" name="Int. J. Mol. Sci.">
        <title>Exploration of Alicyclobacillus spp. Genome in Search of Antibiotic Resistance.</title>
        <authorList>
            <person name="Bucka-Kolendo J."/>
            <person name="Kiousi D.E."/>
            <person name="Dekowska A."/>
            <person name="Mikolajczuk-Szczyrba A."/>
            <person name="Karadedos D.M."/>
            <person name="Michael P."/>
            <person name="Galanis A."/>
            <person name="Sokolowska B."/>
        </authorList>
    </citation>
    <scope>NUCLEOTIDE SEQUENCE [LARGE SCALE GENOMIC DNA]</scope>
    <source>
        <strain evidence="1 2">KKP 3000</strain>
    </source>
</reference>
<sequence>MANYDDFVSWLPESFLGEDAVTLKAFLKALGRQFDDLDAAVADNQNQLFMQLVTWAIPTYEAEFAIKLVDGATDDARRNNIMAKNRAGQGPTPAALLNILSAYGYACQINQDFANYQFTIQFTDFKGIPPNMGDLQTLLASMTPAHLKTLFAYLYNVYSDFNGKYTYDQLETSGLTYEQLQTQLPT</sequence>
<keyword evidence="2" id="KW-1185">Reference proteome</keyword>
<gene>
    <name evidence="1" type="ORF">KKP3000_002016</name>
</gene>
<organism evidence="1 2">
    <name type="scientific">Alicyclobacillus fastidiosus</name>
    <dbReference type="NCBI Taxonomy" id="392011"/>
    <lineage>
        <taxon>Bacteria</taxon>
        <taxon>Bacillati</taxon>
        <taxon>Bacillota</taxon>
        <taxon>Bacilli</taxon>
        <taxon>Bacillales</taxon>
        <taxon>Alicyclobacillaceae</taxon>
        <taxon>Alicyclobacillus</taxon>
    </lineage>
</organism>
<dbReference type="RefSeq" id="WP_275473165.1">
    <property type="nucleotide sequence ID" value="NZ_CP162940.1"/>
</dbReference>
<dbReference type="EMBL" id="JBDXSU010000028">
    <property type="protein sequence ID" value="MFB5192802.1"/>
    <property type="molecule type" value="Genomic_DNA"/>
</dbReference>
<proteinExistence type="predicted"/>
<accession>A0ABV5AKJ6</accession>
<comment type="caution">
    <text evidence="1">The sequence shown here is derived from an EMBL/GenBank/DDBJ whole genome shotgun (WGS) entry which is preliminary data.</text>
</comment>